<keyword evidence="3" id="KW-1185">Reference proteome</keyword>
<sequence length="166" mass="17933">MRHRKTTTTWKGYASLKERVVAEGFPDLTETRGKVLVLGLGSSNYRRLLELLRPGGKGGLVYWEPYITRDGGRLALGPDEVFASCDPGVLPRQATSGPQTATTSSEGSNSTTAILQATEEAPRVALTPARAAQYQELITRLVTRNTIILRATVDEASAAQMQWGSG</sequence>
<evidence type="ECO:0000313" key="3">
    <source>
        <dbReference type="Proteomes" id="UP000485058"/>
    </source>
</evidence>
<feature type="region of interest" description="Disordered" evidence="1">
    <location>
        <begin position="89"/>
        <end position="111"/>
    </location>
</feature>
<reference evidence="2 3" key="1">
    <citation type="submission" date="2020-02" db="EMBL/GenBank/DDBJ databases">
        <title>Draft genome sequence of Haematococcus lacustris strain NIES-144.</title>
        <authorList>
            <person name="Morimoto D."/>
            <person name="Nakagawa S."/>
            <person name="Yoshida T."/>
            <person name="Sawayama S."/>
        </authorList>
    </citation>
    <scope>NUCLEOTIDE SEQUENCE [LARGE SCALE GENOMIC DNA]</scope>
    <source>
        <strain evidence="2 3">NIES-144</strain>
    </source>
</reference>
<dbReference type="AlphaFoldDB" id="A0A699ZDF9"/>
<comment type="caution">
    <text evidence="2">The sequence shown here is derived from an EMBL/GenBank/DDBJ whole genome shotgun (WGS) entry which is preliminary data.</text>
</comment>
<name>A0A699ZDF9_HAELA</name>
<protein>
    <submittedName>
        <fullName evidence="2">Uncharacterized protein</fullName>
    </submittedName>
</protein>
<accession>A0A699ZDF9</accession>
<dbReference type="Proteomes" id="UP000485058">
    <property type="component" value="Unassembled WGS sequence"/>
</dbReference>
<feature type="compositionally biased region" description="Polar residues" evidence="1">
    <location>
        <begin position="93"/>
        <end position="111"/>
    </location>
</feature>
<evidence type="ECO:0000313" key="2">
    <source>
        <dbReference type="EMBL" id="GFH17018.1"/>
    </source>
</evidence>
<dbReference type="EMBL" id="BLLF01001084">
    <property type="protein sequence ID" value="GFH17018.1"/>
    <property type="molecule type" value="Genomic_DNA"/>
</dbReference>
<organism evidence="2 3">
    <name type="scientific">Haematococcus lacustris</name>
    <name type="common">Green alga</name>
    <name type="synonym">Haematococcus pluvialis</name>
    <dbReference type="NCBI Taxonomy" id="44745"/>
    <lineage>
        <taxon>Eukaryota</taxon>
        <taxon>Viridiplantae</taxon>
        <taxon>Chlorophyta</taxon>
        <taxon>core chlorophytes</taxon>
        <taxon>Chlorophyceae</taxon>
        <taxon>CS clade</taxon>
        <taxon>Chlamydomonadales</taxon>
        <taxon>Haematococcaceae</taxon>
        <taxon>Haematococcus</taxon>
    </lineage>
</organism>
<gene>
    <name evidence="2" type="ORF">HaLaN_13551</name>
</gene>
<evidence type="ECO:0000256" key="1">
    <source>
        <dbReference type="SAM" id="MobiDB-lite"/>
    </source>
</evidence>
<proteinExistence type="predicted"/>